<keyword evidence="3 7" id="KW-0812">Transmembrane</keyword>
<dbReference type="PANTHER" id="PTHR22883:SF386">
    <property type="entry name" value="PALMITOYLTRANSFERASE"/>
    <property type="match status" value="1"/>
</dbReference>
<feature type="transmembrane region" description="Helical" evidence="7">
    <location>
        <begin position="163"/>
        <end position="186"/>
    </location>
</feature>
<accession>A0AA36G474</accession>
<comment type="caution">
    <text evidence="9">The sequence shown here is derived from an EMBL/GenBank/DDBJ whole genome shotgun (WGS) entry which is preliminary data.</text>
</comment>
<dbReference type="GO" id="GO:0006612">
    <property type="term" value="P:protein targeting to membrane"/>
    <property type="evidence" value="ECO:0007669"/>
    <property type="project" value="TreeGrafter"/>
</dbReference>
<keyword evidence="10" id="KW-1185">Reference proteome</keyword>
<evidence type="ECO:0000256" key="7">
    <source>
        <dbReference type="RuleBase" id="RU079119"/>
    </source>
</evidence>
<dbReference type="InterPro" id="IPR001594">
    <property type="entry name" value="Palmitoyltrfase_DHHC"/>
</dbReference>
<name>A0AA36G474_9BILA</name>
<feature type="transmembrane region" description="Helical" evidence="7">
    <location>
        <begin position="224"/>
        <end position="246"/>
    </location>
</feature>
<protein>
    <recommendedName>
        <fullName evidence="7">Palmitoyltransferase</fullName>
        <ecNumber evidence="7">2.3.1.225</ecNumber>
    </recommendedName>
</protein>
<keyword evidence="4 7" id="KW-1133">Transmembrane helix</keyword>
<evidence type="ECO:0000256" key="4">
    <source>
        <dbReference type="ARBA" id="ARBA00022989"/>
    </source>
</evidence>
<dbReference type="PROSITE" id="PS50216">
    <property type="entry name" value="DHHC"/>
    <property type="match status" value="1"/>
</dbReference>
<dbReference type="EC" id="2.3.1.225" evidence="7"/>
<dbReference type="GO" id="GO:0019706">
    <property type="term" value="F:protein-cysteine S-palmitoyltransferase activity"/>
    <property type="evidence" value="ECO:0007669"/>
    <property type="project" value="UniProtKB-EC"/>
</dbReference>
<keyword evidence="2 7" id="KW-0808">Transferase</keyword>
<evidence type="ECO:0000256" key="1">
    <source>
        <dbReference type="ARBA" id="ARBA00004141"/>
    </source>
</evidence>
<dbReference type="PANTHER" id="PTHR22883">
    <property type="entry name" value="ZINC FINGER DHHC DOMAIN CONTAINING PROTEIN"/>
    <property type="match status" value="1"/>
</dbReference>
<feature type="transmembrane region" description="Helical" evidence="7">
    <location>
        <begin position="56"/>
        <end position="72"/>
    </location>
</feature>
<dbReference type="EMBL" id="CATQJA010002655">
    <property type="protein sequence ID" value="CAJ0578884.1"/>
    <property type="molecule type" value="Genomic_DNA"/>
</dbReference>
<gene>
    <name evidence="9" type="ORF">MSPICULIGERA_LOCUS17123</name>
</gene>
<comment type="domain">
    <text evidence="7">The DHHC domain is required for palmitoyltransferase activity.</text>
</comment>
<dbReference type="GO" id="GO:0005783">
    <property type="term" value="C:endoplasmic reticulum"/>
    <property type="evidence" value="ECO:0007669"/>
    <property type="project" value="TreeGrafter"/>
</dbReference>
<comment type="catalytic activity">
    <reaction evidence="7">
        <text>L-cysteinyl-[protein] + hexadecanoyl-CoA = S-hexadecanoyl-L-cysteinyl-[protein] + CoA</text>
        <dbReference type="Rhea" id="RHEA:36683"/>
        <dbReference type="Rhea" id="RHEA-COMP:10131"/>
        <dbReference type="Rhea" id="RHEA-COMP:11032"/>
        <dbReference type="ChEBI" id="CHEBI:29950"/>
        <dbReference type="ChEBI" id="CHEBI:57287"/>
        <dbReference type="ChEBI" id="CHEBI:57379"/>
        <dbReference type="ChEBI" id="CHEBI:74151"/>
        <dbReference type="EC" id="2.3.1.225"/>
    </reaction>
</comment>
<feature type="non-terminal residue" evidence="9">
    <location>
        <position position="1"/>
    </location>
</feature>
<reference evidence="9" key="1">
    <citation type="submission" date="2023-06" db="EMBL/GenBank/DDBJ databases">
        <authorList>
            <person name="Delattre M."/>
        </authorList>
    </citation>
    <scope>NUCLEOTIDE SEQUENCE</scope>
    <source>
        <strain evidence="9">AF72</strain>
    </source>
</reference>
<feature type="domain" description="Palmitoyltransferase DHHC" evidence="8">
    <location>
        <begin position="117"/>
        <end position="257"/>
    </location>
</feature>
<dbReference type="AlphaFoldDB" id="A0AA36G474"/>
<dbReference type="GO" id="GO:0005794">
    <property type="term" value="C:Golgi apparatus"/>
    <property type="evidence" value="ECO:0007669"/>
    <property type="project" value="TreeGrafter"/>
</dbReference>
<evidence type="ECO:0000313" key="9">
    <source>
        <dbReference type="EMBL" id="CAJ0578884.1"/>
    </source>
</evidence>
<dbReference type="InterPro" id="IPR039859">
    <property type="entry name" value="PFA4/ZDH16/20/ERF2-like"/>
</dbReference>
<comment type="subcellular location">
    <subcellularLocation>
        <location evidence="1">Membrane</location>
        <topology evidence="1">Multi-pass membrane protein</topology>
    </subcellularLocation>
</comment>
<feature type="transmembrane region" description="Helical" evidence="7">
    <location>
        <begin position="192"/>
        <end position="212"/>
    </location>
</feature>
<proteinExistence type="inferred from homology"/>
<evidence type="ECO:0000259" key="8">
    <source>
        <dbReference type="Pfam" id="PF01529"/>
    </source>
</evidence>
<dbReference type="Proteomes" id="UP001177023">
    <property type="component" value="Unassembled WGS sequence"/>
</dbReference>
<dbReference type="GO" id="GO:0016020">
    <property type="term" value="C:membrane"/>
    <property type="evidence" value="ECO:0007669"/>
    <property type="project" value="UniProtKB-SubCell"/>
</dbReference>
<keyword evidence="5 7" id="KW-0472">Membrane</keyword>
<evidence type="ECO:0000256" key="3">
    <source>
        <dbReference type="ARBA" id="ARBA00022692"/>
    </source>
</evidence>
<sequence length="315" mass="36105">MAIGTLQRRLSPAAQVALDYGGVGFCCVTASILYYLTSFVACPATQTAEKCDNLEYWLWFILFEISINLYFFHQYSKHNCVSFWQRVSCVADLCRHNDEIEDFVRYAGDEQGSNTPDAKFCVDCNRRAPIRSHHCYMCHICVLRKDHHCFITGACVGLGNQRYFIVFNFWAMIGAALCSSYILSYLDHAVQPWYPFGWVHFLAPVAVVKWILGKELLVNAAICVAFSFGAASCIASMAFFAIQIFYTCHGYTMYEYHSLGIREEFEGDGRTIGERMRLVFGPWWGLNFIVPCPWIHQRLTPEIANNLFRVRSKLL</sequence>
<evidence type="ECO:0000256" key="6">
    <source>
        <dbReference type="ARBA" id="ARBA00023315"/>
    </source>
</evidence>
<organism evidence="9 10">
    <name type="scientific">Mesorhabditis spiculigera</name>
    <dbReference type="NCBI Taxonomy" id="96644"/>
    <lineage>
        <taxon>Eukaryota</taxon>
        <taxon>Metazoa</taxon>
        <taxon>Ecdysozoa</taxon>
        <taxon>Nematoda</taxon>
        <taxon>Chromadorea</taxon>
        <taxon>Rhabditida</taxon>
        <taxon>Rhabditina</taxon>
        <taxon>Rhabditomorpha</taxon>
        <taxon>Rhabditoidea</taxon>
        <taxon>Rhabditidae</taxon>
        <taxon>Mesorhabditinae</taxon>
        <taxon>Mesorhabditis</taxon>
    </lineage>
</organism>
<feature type="transmembrane region" description="Helical" evidence="7">
    <location>
        <begin position="16"/>
        <end position="36"/>
    </location>
</feature>
<keyword evidence="6 7" id="KW-0012">Acyltransferase</keyword>
<comment type="similarity">
    <text evidence="7">Belongs to the DHHC palmitoyltransferase family.</text>
</comment>
<evidence type="ECO:0000256" key="5">
    <source>
        <dbReference type="ARBA" id="ARBA00023136"/>
    </source>
</evidence>
<evidence type="ECO:0000313" key="10">
    <source>
        <dbReference type="Proteomes" id="UP001177023"/>
    </source>
</evidence>
<evidence type="ECO:0000256" key="2">
    <source>
        <dbReference type="ARBA" id="ARBA00022679"/>
    </source>
</evidence>
<dbReference type="Pfam" id="PF01529">
    <property type="entry name" value="DHHC"/>
    <property type="match status" value="1"/>
</dbReference>